<evidence type="ECO:0000256" key="3">
    <source>
        <dbReference type="ARBA" id="ARBA00007931"/>
    </source>
</evidence>
<dbReference type="RefSeq" id="WP_073163569.1">
    <property type="nucleotide sequence ID" value="NZ_FQUW01000010.1"/>
</dbReference>
<dbReference type="OrthoDB" id="166377at2"/>
<evidence type="ECO:0000256" key="1">
    <source>
        <dbReference type="ARBA" id="ARBA00001947"/>
    </source>
</evidence>
<protein>
    <submittedName>
        <fullName evidence="14">Stage IV sporulation protein FB</fullName>
    </submittedName>
</protein>
<evidence type="ECO:0000256" key="9">
    <source>
        <dbReference type="ARBA" id="ARBA00022989"/>
    </source>
</evidence>
<evidence type="ECO:0000256" key="10">
    <source>
        <dbReference type="ARBA" id="ARBA00023049"/>
    </source>
</evidence>
<dbReference type="GO" id="GO:0016020">
    <property type="term" value="C:membrane"/>
    <property type="evidence" value="ECO:0007669"/>
    <property type="project" value="UniProtKB-SubCell"/>
</dbReference>
<feature type="transmembrane region" description="Helical" evidence="12">
    <location>
        <begin position="12"/>
        <end position="42"/>
    </location>
</feature>
<keyword evidence="8" id="KW-0862">Zinc</keyword>
<feature type="transmembrane region" description="Helical" evidence="12">
    <location>
        <begin position="165"/>
        <end position="198"/>
    </location>
</feature>
<keyword evidence="7" id="KW-0378">Hydrolase</keyword>
<reference evidence="15" key="1">
    <citation type="submission" date="2016-11" db="EMBL/GenBank/DDBJ databases">
        <authorList>
            <person name="Varghese N."/>
            <person name="Submissions S."/>
        </authorList>
    </citation>
    <scope>NUCLEOTIDE SEQUENCE [LARGE SCALE GENOMIC DNA]</scope>
    <source>
        <strain evidence="15">DSM 11792</strain>
    </source>
</reference>
<dbReference type="GO" id="GO:0008237">
    <property type="term" value="F:metallopeptidase activity"/>
    <property type="evidence" value="ECO:0007669"/>
    <property type="project" value="UniProtKB-KW"/>
</dbReference>
<evidence type="ECO:0000256" key="8">
    <source>
        <dbReference type="ARBA" id="ARBA00022833"/>
    </source>
</evidence>
<evidence type="ECO:0000256" key="7">
    <source>
        <dbReference type="ARBA" id="ARBA00022801"/>
    </source>
</evidence>
<evidence type="ECO:0000259" key="13">
    <source>
        <dbReference type="Pfam" id="PF02163"/>
    </source>
</evidence>
<dbReference type="AlphaFoldDB" id="A0A1M4WYH2"/>
<dbReference type="EMBL" id="FQUW01000010">
    <property type="protein sequence ID" value="SHE86245.1"/>
    <property type="molecule type" value="Genomic_DNA"/>
</dbReference>
<dbReference type="PANTHER" id="PTHR39188:SF3">
    <property type="entry name" value="STAGE IV SPORULATION PROTEIN FB"/>
    <property type="match status" value="1"/>
</dbReference>
<evidence type="ECO:0000256" key="6">
    <source>
        <dbReference type="ARBA" id="ARBA00022723"/>
    </source>
</evidence>
<dbReference type="GO" id="GO:0046872">
    <property type="term" value="F:metal ion binding"/>
    <property type="evidence" value="ECO:0007669"/>
    <property type="project" value="UniProtKB-KW"/>
</dbReference>
<feature type="transmembrane region" description="Helical" evidence="12">
    <location>
        <begin position="84"/>
        <end position="102"/>
    </location>
</feature>
<dbReference type="Pfam" id="PF02163">
    <property type="entry name" value="Peptidase_M50"/>
    <property type="match status" value="1"/>
</dbReference>
<evidence type="ECO:0000256" key="12">
    <source>
        <dbReference type="SAM" id="Phobius"/>
    </source>
</evidence>
<keyword evidence="5 12" id="KW-0812">Transmembrane</keyword>
<proteinExistence type="inferred from homology"/>
<dbReference type="Proteomes" id="UP000184196">
    <property type="component" value="Unassembled WGS sequence"/>
</dbReference>
<comment type="subcellular location">
    <subcellularLocation>
        <location evidence="2">Membrane</location>
        <topology evidence="2">Multi-pass membrane protein</topology>
    </subcellularLocation>
</comment>
<sequence>MRLGRFMGVELYLNTFFLALLGLFFVAGILGKGLVAFAVVLLHELAHVACARYLGVPVKEVELLPFGGVTRMGSELVLDPVKEVYVAAAGPLCNVVMLLLGLAGRNYGLWHEELGPFFLQCNLLIAAFNLLPALPLDGGRVYRASLAGQMSVKEATYRAATLGQIIAGIVVVLGSLGLLLGLTGLDILLTGLFLFFAATRERSMAPYLFVGQLAGKKEEIIRAGVLPVQPLVALEDVPLGKIVRPFLLQKFHLVLVIDRQWRYKGFLTEAQIVDGLLTHGLDLPVGRLPLNPL</sequence>
<feature type="transmembrane region" description="Helical" evidence="12">
    <location>
        <begin position="114"/>
        <end position="134"/>
    </location>
</feature>
<evidence type="ECO:0000256" key="2">
    <source>
        <dbReference type="ARBA" id="ARBA00004141"/>
    </source>
</evidence>
<keyword evidence="4" id="KW-0645">Protease</keyword>
<evidence type="ECO:0000313" key="14">
    <source>
        <dbReference type="EMBL" id="SHE86245.1"/>
    </source>
</evidence>
<dbReference type="CDD" id="cd06161">
    <property type="entry name" value="S2P-M50_SpoIVFB"/>
    <property type="match status" value="1"/>
</dbReference>
<dbReference type="GO" id="GO:0006508">
    <property type="term" value="P:proteolysis"/>
    <property type="evidence" value="ECO:0007669"/>
    <property type="project" value="UniProtKB-KW"/>
</dbReference>
<feature type="domain" description="Peptidase M50" evidence="13">
    <location>
        <begin position="37"/>
        <end position="100"/>
    </location>
</feature>
<evidence type="ECO:0000256" key="11">
    <source>
        <dbReference type="ARBA" id="ARBA00023136"/>
    </source>
</evidence>
<name>A0A1M4WYH2_9FIRM</name>
<comment type="cofactor">
    <cofactor evidence="1">
        <name>Zn(2+)</name>
        <dbReference type="ChEBI" id="CHEBI:29105"/>
    </cofactor>
</comment>
<evidence type="ECO:0000256" key="5">
    <source>
        <dbReference type="ARBA" id="ARBA00022692"/>
    </source>
</evidence>
<comment type="similarity">
    <text evidence="3">Belongs to the peptidase M50B family.</text>
</comment>
<dbReference type="PANTHER" id="PTHR39188">
    <property type="entry name" value="MEMBRANE-ASSOCIATED ZINC METALLOPROTEASE M50B"/>
    <property type="match status" value="1"/>
</dbReference>
<evidence type="ECO:0000256" key="4">
    <source>
        <dbReference type="ARBA" id="ARBA00022670"/>
    </source>
</evidence>
<keyword evidence="11 12" id="KW-0472">Membrane</keyword>
<gene>
    <name evidence="14" type="ORF">SAMN02745218_00929</name>
</gene>
<evidence type="ECO:0000313" key="15">
    <source>
        <dbReference type="Proteomes" id="UP000184196"/>
    </source>
</evidence>
<keyword evidence="6" id="KW-0479">Metal-binding</keyword>
<keyword evidence="15" id="KW-1185">Reference proteome</keyword>
<keyword evidence="10" id="KW-0482">Metalloprotease</keyword>
<keyword evidence="9 12" id="KW-1133">Transmembrane helix</keyword>
<dbReference type="InterPro" id="IPR008915">
    <property type="entry name" value="Peptidase_M50"/>
</dbReference>
<organism evidence="14 15">
    <name type="scientific">Desulfofundulus australicus DSM 11792</name>
    <dbReference type="NCBI Taxonomy" id="1121425"/>
    <lineage>
        <taxon>Bacteria</taxon>
        <taxon>Bacillati</taxon>
        <taxon>Bacillota</taxon>
        <taxon>Clostridia</taxon>
        <taxon>Eubacteriales</taxon>
        <taxon>Peptococcaceae</taxon>
        <taxon>Desulfofundulus</taxon>
    </lineage>
</organism>
<accession>A0A1M4WYH2</accession>